<comment type="caution">
    <text evidence="2">The sequence shown here is derived from an EMBL/GenBank/DDBJ whole genome shotgun (WGS) entry which is preliminary data.</text>
</comment>
<dbReference type="EMBL" id="JAUOEL010000001">
    <property type="protein sequence ID" value="MDO5972868.1"/>
    <property type="molecule type" value="Genomic_DNA"/>
</dbReference>
<reference evidence="2" key="1">
    <citation type="submission" date="2023-07" db="EMBL/GenBank/DDBJ databases">
        <title>Two novel species in the genus Flavivirga.</title>
        <authorList>
            <person name="Kwon K."/>
        </authorList>
    </citation>
    <scope>NUCLEOTIDE SEQUENCE</scope>
    <source>
        <strain evidence="2">KACC 14158</strain>
    </source>
</reference>
<organism evidence="2 3">
    <name type="scientific">Flavivirga jejuensis</name>
    <dbReference type="NCBI Taxonomy" id="870487"/>
    <lineage>
        <taxon>Bacteria</taxon>
        <taxon>Pseudomonadati</taxon>
        <taxon>Bacteroidota</taxon>
        <taxon>Flavobacteriia</taxon>
        <taxon>Flavobacteriales</taxon>
        <taxon>Flavobacteriaceae</taxon>
        <taxon>Flavivirga</taxon>
    </lineage>
</organism>
<feature type="transmembrane region" description="Helical" evidence="1">
    <location>
        <begin position="28"/>
        <end position="49"/>
    </location>
</feature>
<keyword evidence="1" id="KW-1133">Transmembrane helix</keyword>
<dbReference type="RefSeq" id="WP_303299926.1">
    <property type="nucleotide sequence ID" value="NZ_BAABDA010000042.1"/>
</dbReference>
<accession>A0ABT8WI93</accession>
<evidence type="ECO:0000256" key="1">
    <source>
        <dbReference type="SAM" id="Phobius"/>
    </source>
</evidence>
<name>A0ABT8WI93_9FLAO</name>
<keyword evidence="1" id="KW-0812">Transmembrane</keyword>
<keyword evidence="1" id="KW-0472">Membrane</keyword>
<dbReference type="Proteomes" id="UP001176806">
    <property type="component" value="Unassembled WGS sequence"/>
</dbReference>
<sequence>MKYIIITLVIAAILAILSYILDLTNDKYDKYFLVLVGGILILSGLYFSIKSEALKEKEEIKKVEKIDITLDNTKNIKTKADSIIYNLNESLEKTLTLSNSISKQNKTLSNVEHDIKTQIKTLNNTLKQTELFEKKVKEQLEIEKKRFESEKPNVNITISYSIYNNPNHYRLLYDCRNDGKRAAKNLKVSGIIVFGRNKKTIGHMILKNSEHENLEVPINKNRRLILYSQEKFSIKEIDTIFSEALIKIRFSYYDSYSNNKIVEEKTFAWFGKKESGLKFHFANKEWSETINDYIIKNNLDF</sequence>
<evidence type="ECO:0000313" key="3">
    <source>
        <dbReference type="Proteomes" id="UP001176806"/>
    </source>
</evidence>
<proteinExistence type="predicted"/>
<evidence type="ECO:0008006" key="4">
    <source>
        <dbReference type="Google" id="ProtNLM"/>
    </source>
</evidence>
<gene>
    <name evidence="2" type="ORF">Q4Q40_01620</name>
</gene>
<evidence type="ECO:0000313" key="2">
    <source>
        <dbReference type="EMBL" id="MDO5972868.1"/>
    </source>
</evidence>
<keyword evidence="3" id="KW-1185">Reference proteome</keyword>
<protein>
    <recommendedName>
        <fullName evidence="4">GIY-YIG nuclease family protein</fullName>
    </recommendedName>
</protein>